<protein>
    <submittedName>
        <fullName evidence="7">Efflux RND transporter periplasmic adaptor subunit</fullName>
    </submittedName>
</protein>
<feature type="domain" description="CusB-like beta-barrel" evidence="6">
    <location>
        <begin position="234"/>
        <end position="308"/>
    </location>
</feature>
<proteinExistence type="inferred from homology"/>
<sequence length="410" mass="43794">MQRILTRRPARRRWIWVTLVLALLAGLGAWAWLSWSQASRSIRYSTAEVTRGDIIVTVTATGSVQPTTQVDVSSELSGALAEVMVDFNDRVEVGQVLARLDDTNLGEAVQTARAQVQAAEANRKQAEAAAREAEANHESQLELDRRGQSTRLKLIASEVARDRARAAVEAALADVALARARLSEAENDLRKAVIRSPISGVVLNRAAEPGQIVAASLNAPVLFTLAEDLSRMELRVDVDEADIGRVAVGNSAEFTVDAYPDRRFPATITTIRYAPETTDGVVTYKAILTVDNKDGLLRPGMTATATIAVTVETDVLRVPNAALRYEPPRASEDSGGASGRGLVGMIMPGRSSQPSLTRGGSGGRSVWILREGVPVELPVQPGVTDGRMTAITAEGLAEGDRVIIDQTTGG</sequence>
<accession>A0ABX0G9V0</accession>
<dbReference type="Gene3D" id="2.40.30.170">
    <property type="match status" value="1"/>
</dbReference>
<evidence type="ECO:0000259" key="6">
    <source>
        <dbReference type="Pfam" id="PF25954"/>
    </source>
</evidence>
<comment type="caution">
    <text evidence="7">The sequence shown here is derived from an EMBL/GenBank/DDBJ whole genome shotgun (WGS) entry which is preliminary data.</text>
</comment>
<comment type="similarity">
    <text evidence="2">Belongs to the membrane fusion protein (MFP) (TC 8.A.1) family.</text>
</comment>
<comment type="subcellular location">
    <subcellularLocation>
        <location evidence="1">Cell envelope</location>
    </subcellularLocation>
</comment>
<evidence type="ECO:0000256" key="4">
    <source>
        <dbReference type="SAM" id="Coils"/>
    </source>
</evidence>
<dbReference type="Proteomes" id="UP001515660">
    <property type="component" value="Unassembled WGS sequence"/>
</dbReference>
<gene>
    <name evidence="7" type="ORF">G8O29_13085</name>
</gene>
<name>A0ABX0G9V0_9RHOB</name>
<dbReference type="InterPro" id="IPR058792">
    <property type="entry name" value="Beta-barrel_RND_2"/>
</dbReference>
<evidence type="ECO:0000256" key="2">
    <source>
        <dbReference type="ARBA" id="ARBA00009477"/>
    </source>
</evidence>
<dbReference type="InterPro" id="IPR006143">
    <property type="entry name" value="RND_pump_MFP"/>
</dbReference>
<evidence type="ECO:0000313" key="7">
    <source>
        <dbReference type="EMBL" id="NHB77653.1"/>
    </source>
</evidence>
<dbReference type="NCBIfam" id="TIGR01730">
    <property type="entry name" value="RND_mfp"/>
    <property type="match status" value="1"/>
</dbReference>
<dbReference type="InterPro" id="IPR058625">
    <property type="entry name" value="MdtA-like_BSH"/>
</dbReference>
<organism evidence="7 8">
    <name type="scientific">Rhodobacter calidifons</name>
    <dbReference type="NCBI Taxonomy" id="2715277"/>
    <lineage>
        <taxon>Bacteria</taxon>
        <taxon>Pseudomonadati</taxon>
        <taxon>Pseudomonadota</taxon>
        <taxon>Alphaproteobacteria</taxon>
        <taxon>Rhodobacterales</taxon>
        <taxon>Rhodobacter group</taxon>
        <taxon>Rhodobacter</taxon>
    </lineage>
</organism>
<dbReference type="PANTHER" id="PTHR32347">
    <property type="entry name" value="EFFLUX SYSTEM COMPONENT YKNX-RELATED"/>
    <property type="match status" value="1"/>
</dbReference>
<feature type="coiled-coil region" evidence="4">
    <location>
        <begin position="168"/>
        <end position="195"/>
    </location>
</feature>
<reference evidence="7 8" key="1">
    <citation type="journal article" date="2022" name="Microorganisms">
        <title>Genome Sequence and Characterization of a Xanthorhodopsin-Containing, Aerobic Anoxygenic Phototrophic Rhodobacter Species, Isolated from Mesophilic Conditions at Yellowstone National Park.</title>
        <authorList>
            <person name="Kyndt J.A."/>
            <person name="Robertson S."/>
            <person name="Shoffstall I.B."/>
            <person name="Ramaley R.F."/>
            <person name="Meyer T.E."/>
        </authorList>
    </citation>
    <scope>NUCLEOTIDE SEQUENCE [LARGE SCALE GENOMIC DNA]</scope>
    <source>
        <strain evidence="7 8">M37P</strain>
    </source>
</reference>
<evidence type="ECO:0000259" key="5">
    <source>
        <dbReference type="Pfam" id="PF25917"/>
    </source>
</evidence>
<dbReference type="Gene3D" id="2.40.420.20">
    <property type="match status" value="1"/>
</dbReference>
<dbReference type="PANTHER" id="PTHR32347:SF14">
    <property type="entry name" value="EFFLUX SYSTEM COMPONENT YKNX-RELATED"/>
    <property type="match status" value="1"/>
</dbReference>
<dbReference type="Pfam" id="PF25917">
    <property type="entry name" value="BSH_RND"/>
    <property type="match status" value="1"/>
</dbReference>
<dbReference type="InterPro" id="IPR050465">
    <property type="entry name" value="UPF0194_transport"/>
</dbReference>
<feature type="domain" description="Multidrug resistance protein MdtA-like barrel-sandwich hybrid" evidence="5">
    <location>
        <begin position="69"/>
        <end position="221"/>
    </location>
</feature>
<evidence type="ECO:0000256" key="3">
    <source>
        <dbReference type="ARBA" id="ARBA00023054"/>
    </source>
</evidence>
<evidence type="ECO:0000256" key="1">
    <source>
        <dbReference type="ARBA" id="ARBA00004196"/>
    </source>
</evidence>
<dbReference type="SUPFAM" id="SSF111369">
    <property type="entry name" value="HlyD-like secretion proteins"/>
    <property type="match status" value="1"/>
</dbReference>
<dbReference type="EMBL" id="JAANHS010000010">
    <property type="protein sequence ID" value="NHB77653.1"/>
    <property type="molecule type" value="Genomic_DNA"/>
</dbReference>
<dbReference type="Pfam" id="PF25954">
    <property type="entry name" value="Beta-barrel_RND_2"/>
    <property type="match status" value="1"/>
</dbReference>
<dbReference type="Gene3D" id="2.40.50.100">
    <property type="match status" value="1"/>
</dbReference>
<feature type="coiled-coil region" evidence="4">
    <location>
        <begin position="109"/>
        <end position="143"/>
    </location>
</feature>
<keyword evidence="8" id="KW-1185">Reference proteome</keyword>
<keyword evidence="3 4" id="KW-0175">Coiled coil</keyword>
<evidence type="ECO:0000313" key="8">
    <source>
        <dbReference type="Proteomes" id="UP001515660"/>
    </source>
</evidence>